<feature type="region of interest" description="Disordered" evidence="1">
    <location>
        <begin position="88"/>
        <end position="108"/>
    </location>
</feature>
<dbReference type="PANTHER" id="PTHR36045:SF2">
    <property type="entry name" value="OS04G0558500 PROTEIN"/>
    <property type="match status" value="1"/>
</dbReference>
<reference evidence="2 3" key="1">
    <citation type="journal article" date="2019" name="Nat. Plants">
        <title>Genome sequencing of Musa balbisiana reveals subgenome evolution and function divergence in polyploid bananas.</title>
        <authorList>
            <person name="Yao X."/>
        </authorList>
    </citation>
    <scope>NUCLEOTIDE SEQUENCE [LARGE SCALE GENOMIC DNA]</scope>
    <source>
        <strain evidence="3">cv. DH-PKW</strain>
        <tissue evidence="2">Leaves</tissue>
    </source>
</reference>
<feature type="compositionally biased region" description="Acidic residues" evidence="1">
    <location>
        <begin position="24"/>
        <end position="39"/>
    </location>
</feature>
<protein>
    <submittedName>
        <fullName evidence="2">Uncharacterized protein</fullName>
    </submittedName>
</protein>
<comment type="caution">
    <text evidence="2">The sequence shown here is derived from an EMBL/GenBank/DDBJ whole genome shotgun (WGS) entry which is preliminary data.</text>
</comment>
<evidence type="ECO:0000313" key="3">
    <source>
        <dbReference type="Proteomes" id="UP000317650"/>
    </source>
</evidence>
<dbReference type="PANTHER" id="PTHR36045">
    <property type="entry name" value="OS04G0558500 PROTEIN"/>
    <property type="match status" value="1"/>
</dbReference>
<dbReference type="Proteomes" id="UP000317650">
    <property type="component" value="Chromosome 5"/>
</dbReference>
<proteinExistence type="predicted"/>
<evidence type="ECO:0000313" key="2">
    <source>
        <dbReference type="EMBL" id="THU65619.1"/>
    </source>
</evidence>
<sequence>MASERQRETISLGKRRPVEAGSREEDEVGMVENEEEDENRDIQELQREVSEMGRRILDARRSIPDRLLEALSSRLLTQRPVLPPQALIGADAGTTEELQAPSSESNGGNMLANADQRMLEKLLVLRAKTESNISAVPVILKRINDCIVKIEELEKCHVNVHPVFNRK</sequence>
<gene>
    <name evidence="2" type="ORF">C4D60_Mb05t05540</name>
</gene>
<dbReference type="EMBL" id="PYDT01000003">
    <property type="protein sequence ID" value="THU65619.1"/>
    <property type="molecule type" value="Genomic_DNA"/>
</dbReference>
<feature type="compositionally biased region" description="Polar residues" evidence="1">
    <location>
        <begin position="96"/>
        <end position="108"/>
    </location>
</feature>
<name>A0A4S8JTY4_MUSBA</name>
<organism evidence="2 3">
    <name type="scientific">Musa balbisiana</name>
    <name type="common">Banana</name>
    <dbReference type="NCBI Taxonomy" id="52838"/>
    <lineage>
        <taxon>Eukaryota</taxon>
        <taxon>Viridiplantae</taxon>
        <taxon>Streptophyta</taxon>
        <taxon>Embryophyta</taxon>
        <taxon>Tracheophyta</taxon>
        <taxon>Spermatophyta</taxon>
        <taxon>Magnoliopsida</taxon>
        <taxon>Liliopsida</taxon>
        <taxon>Zingiberales</taxon>
        <taxon>Musaceae</taxon>
        <taxon>Musa</taxon>
    </lineage>
</organism>
<evidence type="ECO:0000256" key="1">
    <source>
        <dbReference type="SAM" id="MobiDB-lite"/>
    </source>
</evidence>
<feature type="region of interest" description="Disordered" evidence="1">
    <location>
        <begin position="1"/>
        <end position="42"/>
    </location>
</feature>
<accession>A0A4S8JTY4</accession>
<dbReference type="AlphaFoldDB" id="A0A4S8JTY4"/>
<keyword evidence="3" id="KW-1185">Reference proteome</keyword>